<dbReference type="KEGG" id="nmk:CHR53_22330"/>
<feature type="transmembrane region" description="Helical" evidence="5">
    <location>
        <begin position="20"/>
        <end position="36"/>
    </location>
</feature>
<proteinExistence type="predicted"/>
<evidence type="ECO:0000256" key="3">
    <source>
        <dbReference type="ARBA" id="ARBA00022989"/>
    </source>
</evidence>
<keyword evidence="3 5" id="KW-1133">Transmembrane helix</keyword>
<dbReference type="GO" id="GO:0016874">
    <property type="term" value="F:ligase activity"/>
    <property type="evidence" value="ECO:0007669"/>
    <property type="project" value="UniProtKB-KW"/>
</dbReference>
<dbReference type="Pfam" id="PF04932">
    <property type="entry name" value="Wzy_C"/>
    <property type="match status" value="1"/>
</dbReference>
<dbReference type="Proteomes" id="UP000282892">
    <property type="component" value="Chromosome"/>
</dbReference>
<feature type="transmembrane region" description="Helical" evidence="5">
    <location>
        <begin position="109"/>
        <end position="128"/>
    </location>
</feature>
<evidence type="ECO:0000256" key="4">
    <source>
        <dbReference type="ARBA" id="ARBA00023136"/>
    </source>
</evidence>
<dbReference type="InterPro" id="IPR051533">
    <property type="entry name" value="WaaL-like"/>
</dbReference>
<evidence type="ECO:0000256" key="2">
    <source>
        <dbReference type="ARBA" id="ARBA00022692"/>
    </source>
</evidence>
<feature type="transmembrane region" description="Helical" evidence="5">
    <location>
        <begin position="135"/>
        <end position="158"/>
    </location>
</feature>
<feature type="transmembrane region" description="Helical" evidence="5">
    <location>
        <begin position="170"/>
        <end position="189"/>
    </location>
</feature>
<evidence type="ECO:0000313" key="8">
    <source>
        <dbReference type="Proteomes" id="UP000282892"/>
    </source>
</evidence>
<keyword evidence="2 5" id="KW-0812">Transmembrane</keyword>
<feature type="domain" description="O-antigen ligase-related" evidence="6">
    <location>
        <begin position="202"/>
        <end position="359"/>
    </location>
</feature>
<dbReference type="EMBL" id="CP022572">
    <property type="protein sequence ID" value="AZU63763.1"/>
    <property type="molecule type" value="Genomic_DNA"/>
</dbReference>
<evidence type="ECO:0000256" key="1">
    <source>
        <dbReference type="ARBA" id="ARBA00004141"/>
    </source>
</evidence>
<dbReference type="InterPro" id="IPR007016">
    <property type="entry name" value="O-antigen_ligase-rel_domated"/>
</dbReference>
<gene>
    <name evidence="7" type="ORF">CHR53_22330</name>
</gene>
<feature type="transmembrane region" description="Helical" evidence="5">
    <location>
        <begin position="350"/>
        <end position="367"/>
    </location>
</feature>
<feature type="transmembrane region" description="Helical" evidence="5">
    <location>
        <begin position="42"/>
        <end position="59"/>
    </location>
</feature>
<feature type="transmembrane region" description="Helical" evidence="5">
    <location>
        <begin position="201"/>
        <end position="229"/>
    </location>
</feature>
<name>A0A3T0I370_9BACI</name>
<keyword evidence="4 5" id="KW-0472">Membrane</keyword>
<dbReference type="GO" id="GO:0016020">
    <property type="term" value="C:membrane"/>
    <property type="evidence" value="ECO:0007669"/>
    <property type="project" value="UniProtKB-SubCell"/>
</dbReference>
<comment type="subcellular location">
    <subcellularLocation>
        <location evidence="1">Membrane</location>
        <topology evidence="1">Multi-pass membrane protein</topology>
    </subcellularLocation>
</comment>
<dbReference type="PANTHER" id="PTHR37422">
    <property type="entry name" value="TEICHURONIC ACID BIOSYNTHESIS PROTEIN TUAE"/>
    <property type="match status" value="1"/>
</dbReference>
<protein>
    <submittedName>
        <fullName evidence="7">O-antigen ligase domain-containing protein</fullName>
    </submittedName>
</protein>
<keyword evidence="7" id="KW-0436">Ligase</keyword>
<feature type="transmembrane region" description="Helical" evidence="5">
    <location>
        <begin position="71"/>
        <end position="89"/>
    </location>
</feature>
<sequence length="428" mass="48900">MYRKVINTIKSNTLKKQNNIFFILSIFFTSILLHQSNVVFGVNISFADLFCLFILLFLMLNKQLLMPIGPLLFFLIISVLVLATAYFYIPIKYDIAPNSIRIISDYTKLLATFSYFIIGYNLATINLLKPAVRWYSYFGLFIGMAGIVITILNIRVFSEILFFGETRFKGLMIDPNYFSVLQITALVYLTRSEKIKARYKILAVFIMILSVLISGSKTGIITLFSYFILRTVEYFFLTRKKLSTLIFQLFFTISLVVTILVFFDSFQIIFSYLSSAIPSFSRIHLLFSDFISAISEGGSGREDTWRAALQVIQLSPVIGIGIGTYTTIAWEMFHYNNVAHNTFLQISAEWGIPFAVIFFSFVFFLLGKATRYRNQASDLNIILRDMIFILLIGSLAISLNNARVLWLFLGALVFSLNGNKRMNSGIQI</sequence>
<dbReference type="STRING" id="1193713.GCA_001636315_01360"/>
<keyword evidence="8" id="KW-1185">Reference proteome</keyword>
<feature type="transmembrane region" description="Helical" evidence="5">
    <location>
        <begin position="311"/>
        <end position="330"/>
    </location>
</feature>
<organism evidence="7 8">
    <name type="scientific">Neobacillus mesonae</name>
    <dbReference type="NCBI Taxonomy" id="1193713"/>
    <lineage>
        <taxon>Bacteria</taxon>
        <taxon>Bacillati</taxon>
        <taxon>Bacillota</taxon>
        <taxon>Bacilli</taxon>
        <taxon>Bacillales</taxon>
        <taxon>Bacillaceae</taxon>
        <taxon>Neobacillus</taxon>
    </lineage>
</organism>
<dbReference type="PANTHER" id="PTHR37422:SF13">
    <property type="entry name" value="LIPOPOLYSACCHARIDE BIOSYNTHESIS PROTEIN PA4999-RELATED"/>
    <property type="match status" value="1"/>
</dbReference>
<evidence type="ECO:0000259" key="6">
    <source>
        <dbReference type="Pfam" id="PF04932"/>
    </source>
</evidence>
<evidence type="ECO:0000256" key="5">
    <source>
        <dbReference type="SAM" id="Phobius"/>
    </source>
</evidence>
<evidence type="ECO:0000313" key="7">
    <source>
        <dbReference type="EMBL" id="AZU63763.1"/>
    </source>
</evidence>
<reference evidence="7 8" key="1">
    <citation type="submission" date="2017-07" db="EMBL/GenBank/DDBJ databases">
        <title>The complete genome sequence of Bacillus mesonae strain H20-5, an efficient strain improving plant abiotic stress resistance.</title>
        <authorList>
            <person name="Kim S.Y."/>
            <person name="Song H."/>
            <person name="Sang M.K."/>
            <person name="Weon H.-Y."/>
            <person name="Song J."/>
        </authorList>
    </citation>
    <scope>NUCLEOTIDE SEQUENCE [LARGE SCALE GENOMIC DNA]</scope>
    <source>
        <strain evidence="7 8">H20-5</strain>
    </source>
</reference>
<dbReference type="AlphaFoldDB" id="A0A3T0I370"/>
<feature type="transmembrane region" description="Helical" evidence="5">
    <location>
        <begin position="249"/>
        <end position="273"/>
    </location>
</feature>
<accession>A0A3T0I370</accession>